<sequence>MQNTTRRRALPDPVSRGAKTGFIVAEHGHTHGQVNYYLWDPIPNRIHLVDGHSHVTPSRSIAWSAHGVLATGLSSGAIHLLDVERWTQPRSADYVAGAGGVTTYSHAVNSVPATPGAGTLGSLSIRHNRACNSLAFSKVDPHYLVAGYDKTRSECSLMVWDLELALSHGTYPSVPASAVGSRRFPLGSDGRLDIQAMPGTGSSAQPIQQLLPSETINCVETLHDSVSLVLASSNAKLIRLIDLRTRIPSSTSTSSAAITPQSHAGITTYQPIIPSRLSASIASLHPPAASHHPTTTPSPAISAELNVGWSTTTRAVYNLVSSRANPYLVASNEEGLGGIVRIWDTRYAHSDVLNFEAGRGGVSVLQWDEDTSGRGGQRLGVGTRDGGVLVYDVVSGDMVSSSAGDTQEDERERQHMDGASWAAVTHVRGASKPTQPLSAFTFLPPPASSPSSSKSGSRNNVITVCRDGTMFVDTLRLSPCLTNSKTGAAAVVPPSNHAPREITPNEKPDADTFSYGDAPPILLSAANAAMSSVGPDSRRSVSRGRQPELTSSGNGGSAGGPRATLNIKQLSLNDPPAAAGMYGYGVNSGTAWRHPWTRSPSRGPAGSTISRISRATTTQQQRGDRGRSRPSFPVEDLDERVWADILGEDIGVLMKRKAEAGFGLDVRLHVHVLAKHNADNLFS</sequence>
<evidence type="ECO:0000313" key="2">
    <source>
        <dbReference type="Proteomes" id="UP001243375"/>
    </source>
</evidence>
<evidence type="ECO:0000313" key="1">
    <source>
        <dbReference type="EMBL" id="KAJ9123296.1"/>
    </source>
</evidence>
<protein>
    <submittedName>
        <fullName evidence="1">Uncharacterized protein</fullName>
    </submittedName>
</protein>
<comment type="caution">
    <text evidence="1">The sequence shown here is derived from an EMBL/GenBank/DDBJ whole genome shotgun (WGS) entry which is preliminary data.</text>
</comment>
<reference evidence="1" key="1">
    <citation type="submission" date="2023-04" db="EMBL/GenBank/DDBJ databases">
        <title>Draft Genome sequencing of Naganishia species isolated from polar environments using Oxford Nanopore Technology.</title>
        <authorList>
            <person name="Leo P."/>
            <person name="Venkateswaran K."/>
        </authorList>
    </citation>
    <scope>NUCLEOTIDE SEQUENCE</scope>
    <source>
        <strain evidence="1">MNA-CCFEE 5425</strain>
    </source>
</reference>
<gene>
    <name evidence="1" type="ORF">QFC22_001494</name>
</gene>
<name>A0ACC2XJU7_9TREE</name>
<keyword evidence="2" id="KW-1185">Reference proteome</keyword>
<accession>A0ACC2XJU7</accession>
<proteinExistence type="predicted"/>
<organism evidence="1 2">
    <name type="scientific">Naganishia vaughanmartiniae</name>
    <dbReference type="NCBI Taxonomy" id="1424756"/>
    <lineage>
        <taxon>Eukaryota</taxon>
        <taxon>Fungi</taxon>
        <taxon>Dikarya</taxon>
        <taxon>Basidiomycota</taxon>
        <taxon>Agaricomycotina</taxon>
        <taxon>Tremellomycetes</taxon>
        <taxon>Filobasidiales</taxon>
        <taxon>Filobasidiaceae</taxon>
        <taxon>Naganishia</taxon>
    </lineage>
</organism>
<dbReference type="EMBL" id="JASBWU010000003">
    <property type="protein sequence ID" value="KAJ9123296.1"/>
    <property type="molecule type" value="Genomic_DNA"/>
</dbReference>
<dbReference type="Proteomes" id="UP001243375">
    <property type="component" value="Unassembled WGS sequence"/>
</dbReference>